<evidence type="ECO:0000313" key="3">
    <source>
        <dbReference type="Proteomes" id="UP000280696"/>
    </source>
</evidence>
<dbReference type="EMBL" id="RAYQ01000013">
    <property type="protein sequence ID" value="RKI90665.1"/>
    <property type="molecule type" value="Genomic_DNA"/>
</dbReference>
<name>A0A3A9AWD8_9FIRM</name>
<reference evidence="2 3" key="1">
    <citation type="submission" date="2018-09" db="EMBL/GenBank/DDBJ databases">
        <title>Murine metabolic-syndrome-specific gut microbial biobank.</title>
        <authorList>
            <person name="Liu C."/>
        </authorList>
    </citation>
    <scope>NUCLEOTIDE SEQUENCE [LARGE SCALE GENOMIC DNA]</scope>
    <source>
        <strain evidence="2 3">0.1xD8-82</strain>
    </source>
</reference>
<accession>A0A3A9AWD8</accession>
<dbReference type="RefSeq" id="WP_120470379.1">
    <property type="nucleotide sequence ID" value="NZ_RAYQ01000013.1"/>
</dbReference>
<sequence length="366" mass="41932">MSMNINQKYSQFYKGSEPLKSYGSENGLIQKKDTLVKYEFNTVDDQGNKVMDKMTKEEALSAMKEVSAQYGGNVMVMFSGDGLSALADSIKEQHTKGVWNLTEEEAAREKRNAEFQKEIVHLENTHRIFIPNIQTNQKLYGSLENAKEEVVRAATGIIKNYLMPHQVGEISEKERTDQIAFGMEQAKYLAENYLDKEHGADFISAMETIAKYGLNGVMDKDGKVTYDIEMGYVVGSSSLADKSRAREYLKQQAPDLYQEIEELNQKILNKDNKERWGAKFIEIHRKAEKVLNASGVFGKSFYEQERERYNIWSEKIDNTTLPDTFHGVSYMDLPSFSESMKGQSSLSEAWMREQTARLMKWLEIDV</sequence>
<organism evidence="2 3">
    <name type="scientific">Parablautia intestinalis</name>
    <dbReference type="NCBI Taxonomy" id="2320100"/>
    <lineage>
        <taxon>Bacteria</taxon>
        <taxon>Bacillati</taxon>
        <taxon>Bacillota</taxon>
        <taxon>Clostridia</taxon>
        <taxon>Lachnospirales</taxon>
        <taxon>Lachnospiraceae</taxon>
        <taxon>Parablautia</taxon>
    </lineage>
</organism>
<keyword evidence="1" id="KW-0175">Coiled coil</keyword>
<proteinExistence type="predicted"/>
<evidence type="ECO:0000256" key="1">
    <source>
        <dbReference type="SAM" id="Coils"/>
    </source>
</evidence>
<dbReference type="Proteomes" id="UP000280696">
    <property type="component" value="Unassembled WGS sequence"/>
</dbReference>
<dbReference type="AlphaFoldDB" id="A0A3A9AWD8"/>
<evidence type="ECO:0000313" key="2">
    <source>
        <dbReference type="EMBL" id="RKI90665.1"/>
    </source>
</evidence>
<gene>
    <name evidence="2" type="ORF">D7V94_12805</name>
</gene>
<feature type="coiled-coil region" evidence="1">
    <location>
        <begin position="246"/>
        <end position="273"/>
    </location>
</feature>
<keyword evidence="3" id="KW-1185">Reference proteome</keyword>
<comment type="caution">
    <text evidence="2">The sequence shown here is derived from an EMBL/GenBank/DDBJ whole genome shotgun (WGS) entry which is preliminary data.</text>
</comment>
<dbReference type="OrthoDB" id="2018261at2"/>
<protein>
    <submittedName>
        <fullName evidence="2">Uncharacterized protein</fullName>
    </submittedName>
</protein>